<keyword evidence="1" id="KW-0812">Transmembrane</keyword>
<feature type="transmembrane region" description="Helical" evidence="1">
    <location>
        <begin position="39"/>
        <end position="62"/>
    </location>
</feature>
<keyword evidence="4" id="KW-1185">Reference proteome</keyword>
<keyword evidence="2" id="KW-0732">Signal</keyword>
<evidence type="ECO:0000313" key="4">
    <source>
        <dbReference type="Proteomes" id="UP000632828"/>
    </source>
</evidence>
<comment type="caution">
    <text evidence="3">The sequence shown here is derived from an EMBL/GenBank/DDBJ whole genome shotgun (WGS) entry which is preliminary data.</text>
</comment>
<protein>
    <submittedName>
        <fullName evidence="3">Uncharacterized protein</fullName>
    </submittedName>
</protein>
<dbReference type="RefSeq" id="WP_191157629.1">
    <property type="nucleotide sequence ID" value="NZ_JACWUN010000020.1"/>
</dbReference>
<dbReference type="EMBL" id="JACWUN010000020">
    <property type="protein sequence ID" value="MBD1401733.1"/>
    <property type="molecule type" value="Genomic_DNA"/>
</dbReference>
<name>A0A8J6QZ08_9BACT</name>
<keyword evidence="1" id="KW-0472">Membrane</keyword>
<dbReference type="AlphaFoldDB" id="A0A8J6QZ08"/>
<keyword evidence="1" id="KW-1133">Transmembrane helix</keyword>
<accession>A0A8J6QZ08</accession>
<proteinExistence type="predicted"/>
<feature type="signal peptide" evidence="2">
    <location>
        <begin position="1"/>
        <end position="23"/>
    </location>
</feature>
<organism evidence="3 4">
    <name type="scientific">Pelovirga terrestris</name>
    <dbReference type="NCBI Taxonomy" id="2771352"/>
    <lineage>
        <taxon>Bacteria</taxon>
        <taxon>Pseudomonadati</taxon>
        <taxon>Thermodesulfobacteriota</taxon>
        <taxon>Desulfuromonadia</taxon>
        <taxon>Geobacterales</taxon>
        <taxon>Geobacteraceae</taxon>
        <taxon>Pelovirga</taxon>
    </lineage>
</organism>
<reference evidence="3" key="1">
    <citation type="submission" date="2020-09" db="EMBL/GenBank/DDBJ databases">
        <title>Pelobacter alkaliphilus sp. nov., a novel anaerobic arsenate-reducing bacterium from terrestrial mud volcano.</title>
        <authorList>
            <person name="Khomyakova M.A."/>
            <person name="Merkel A.Y."/>
            <person name="Slobodkin A.I."/>
        </authorList>
    </citation>
    <scope>NUCLEOTIDE SEQUENCE</scope>
    <source>
        <strain evidence="3">M08fum</strain>
    </source>
</reference>
<feature type="chain" id="PRO_5035270441" evidence="2">
    <location>
        <begin position="24"/>
        <end position="82"/>
    </location>
</feature>
<evidence type="ECO:0000256" key="1">
    <source>
        <dbReference type="SAM" id="Phobius"/>
    </source>
</evidence>
<evidence type="ECO:0000256" key="2">
    <source>
        <dbReference type="SAM" id="SignalP"/>
    </source>
</evidence>
<evidence type="ECO:0000313" key="3">
    <source>
        <dbReference type="EMBL" id="MBD1401733.1"/>
    </source>
</evidence>
<gene>
    <name evidence="3" type="ORF">ICT70_13790</name>
</gene>
<dbReference type="Proteomes" id="UP000632828">
    <property type="component" value="Unassembled WGS sequence"/>
</dbReference>
<sequence>MKKIKQVILSLILTLGAVAPAFAQAGAREDNSMVLTYLFLGTCALIILLQFAPLMAMVFGIVKGIFGKKTQTEAKTVPVKTR</sequence>